<name>V4C2G0_LOTGI</name>
<dbReference type="HOGENOM" id="CLU_050131_0_3_1"/>
<evidence type="ECO:0000259" key="5">
    <source>
        <dbReference type="PROSITE" id="PS51352"/>
    </source>
</evidence>
<dbReference type="GO" id="GO:0046872">
    <property type="term" value="F:metal ion binding"/>
    <property type="evidence" value="ECO:0007669"/>
    <property type="project" value="UniProtKB-KW"/>
</dbReference>
<proteinExistence type="inferred from homology"/>
<dbReference type="GeneID" id="20238338"/>
<dbReference type="OMA" id="FFGFTMC"/>
<feature type="binding site" evidence="3">
    <location>
        <position position="52"/>
    </location>
    <ligand>
        <name>Cu cation</name>
        <dbReference type="ChEBI" id="CHEBI:23378"/>
    </ligand>
</feature>
<dbReference type="CTD" id="20238338"/>
<dbReference type="FunFam" id="3.40.30.10:FF:000013">
    <property type="entry name" value="Blast:Protein SCO1 homolog, mitochondrial"/>
    <property type="match status" value="1"/>
</dbReference>
<dbReference type="InterPro" id="IPR036249">
    <property type="entry name" value="Thioredoxin-like_sf"/>
</dbReference>
<dbReference type="RefSeq" id="XP_009053547.1">
    <property type="nucleotide sequence ID" value="XM_009055299.1"/>
</dbReference>
<accession>V4C2G0</accession>
<dbReference type="KEGG" id="lgi:LOTGIDRAFT_160245"/>
<evidence type="ECO:0000256" key="3">
    <source>
        <dbReference type="PIRSR" id="PIRSR603782-1"/>
    </source>
</evidence>
<reference evidence="6 7" key="1">
    <citation type="journal article" date="2013" name="Nature">
        <title>Insights into bilaterian evolution from three spiralian genomes.</title>
        <authorList>
            <person name="Simakov O."/>
            <person name="Marletaz F."/>
            <person name="Cho S.J."/>
            <person name="Edsinger-Gonzales E."/>
            <person name="Havlak P."/>
            <person name="Hellsten U."/>
            <person name="Kuo D.H."/>
            <person name="Larsson T."/>
            <person name="Lv J."/>
            <person name="Arendt D."/>
            <person name="Savage R."/>
            <person name="Osoegawa K."/>
            <person name="de Jong P."/>
            <person name="Grimwood J."/>
            <person name="Chapman J.A."/>
            <person name="Shapiro H."/>
            <person name="Aerts A."/>
            <person name="Otillar R.P."/>
            <person name="Terry A.Y."/>
            <person name="Boore J.L."/>
            <person name="Grigoriev I.V."/>
            <person name="Lindberg D.R."/>
            <person name="Seaver E.C."/>
            <person name="Weisblat D.A."/>
            <person name="Putnam N.H."/>
            <person name="Rokhsar D.S."/>
        </authorList>
    </citation>
    <scope>NUCLEOTIDE SEQUENCE [LARGE SCALE GENOMIC DNA]</scope>
</reference>
<keyword evidence="7" id="KW-1185">Reference proteome</keyword>
<evidence type="ECO:0000313" key="7">
    <source>
        <dbReference type="Proteomes" id="UP000030746"/>
    </source>
</evidence>
<dbReference type="GO" id="GO:0005739">
    <property type="term" value="C:mitochondrion"/>
    <property type="evidence" value="ECO:0007669"/>
    <property type="project" value="GOC"/>
</dbReference>
<feature type="binding site" evidence="3">
    <location>
        <position position="48"/>
    </location>
    <ligand>
        <name>Cu cation</name>
        <dbReference type="ChEBI" id="CHEBI:23378"/>
    </ligand>
</feature>
<dbReference type="Gene3D" id="3.40.30.10">
    <property type="entry name" value="Glutaredoxin"/>
    <property type="match status" value="1"/>
</dbReference>
<dbReference type="SUPFAM" id="SSF52833">
    <property type="entry name" value="Thioredoxin-like"/>
    <property type="match status" value="1"/>
</dbReference>
<gene>
    <name evidence="6" type="ORF">LOTGIDRAFT_160245</name>
</gene>
<dbReference type="Pfam" id="PF02630">
    <property type="entry name" value="SCO1-SenC"/>
    <property type="match status" value="1"/>
</dbReference>
<evidence type="ECO:0000256" key="1">
    <source>
        <dbReference type="ARBA" id="ARBA00010996"/>
    </source>
</evidence>
<feature type="binding site" evidence="3">
    <location>
        <position position="139"/>
    </location>
    <ligand>
        <name>Cu cation</name>
        <dbReference type="ChEBI" id="CHEBI:23378"/>
    </ligand>
</feature>
<dbReference type="PROSITE" id="PS51352">
    <property type="entry name" value="THIOREDOXIN_2"/>
    <property type="match status" value="1"/>
</dbReference>
<dbReference type="Proteomes" id="UP000030746">
    <property type="component" value="Unassembled WGS sequence"/>
</dbReference>
<evidence type="ECO:0000256" key="2">
    <source>
        <dbReference type="ARBA" id="ARBA00023008"/>
    </source>
</evidence>
<sequence>MVKQEVKALSGKAAIGGPWSLVDFNGELKTSKDFHGKWILVYFGFTHCPDICPEELEKIAEVVDEIDDNPNVPNLTPLFITVDPDRDTIGAMKEYLKEFSQKVIGFTGTSDQIDNVCKAFRVYYSKGPLDEDGDYIVDHTIITYLVGPDGNFVQYYGQNVEAPEFTKSVIEKMKTYKPHYDK</sequence>
<dbReference type="OrthoDB" id="270009at2759"/>
<dbReference type="CDD" id="cd02968">
    <property type="entry name" value="SCO"/>
    <property type="match status" value="1"/>
</dbReference>
<protein>
    <recommendedName>
        <fullName evidence="5">Thioredoxin domain-containing protein</fullName>
    </recommendedName>
</protein>
<dbReference type="AlphaFoldDB" id="V4C2G0"/>
<dbReference type="InterPro" id="IPR013766">
    <property type="entry name" value="Thioredoxin_domain"/>
</dbReference>
<dbReference type="PANTHER" id="PTHR12151:SF5">
    <property type="entry name" value="AT19154P"/>
    <property type="match status" value="1"/>
</dbReference>
<keyword evidence="2 3" id="KW-0186">Copper</keyword>
<evidence type="ECO:0000256" key="4">
    <source>
        <dbReference type="PIRSR" id="PIRSR603782-2"/>
    </source>
</evidence>
<keyword evidence="3" id="KW-0479">Metal-binding</keyword>
<dbReference type="EMBL" id="KB201611">
    <property type="protein sequence ID" value="ESO95694.1"/>
    <property type="molecule type" value="Genomic_DNA"/>
</dbReference>
<dbReference type="PANTHER" id="PTHR12151">
    <property type="entry name" value="ELECTRON TRANSPORT PROTIN SCO1/SENC FAMILY MEMBER"/>
    <property type="match status" value="1"/>
</dbReference>
<dbReference type="InterPro" id="IPR003782">
    <property type="entry name" value="SCO1/SenC"/>
</dbReference>
<dbReference type="STRING" id="225164.V4C2G0"/>
<evidence type="ECO:0000313" key="6">
    <source>
        <dbReference type="EMBL" id="ESO95694.1"/>
    </source>
</evidence>
<feature type="domain" description="Thioredoxin" evidence="5">
    <location>
        <begin position="1"/>
        <end position="175"/>
    </location>
</feature>
<feature type="disulfide bond" description="Redox-active" evidence="4">
    <location>
        <begin position="48"/>
        <end position="52"/>
    </location>
</feature>
<comment type="similarity">
    <text evidence="1">Belongs to the SCO1/2 family.</text>
</comment>
<dbReference type="GO" id="GO:0033617">
    <property type="term" value="P:mitochondrial respiratory chain complex IV assembly"/>
    <property type="evidence" value="ECO:0007669"/>
    <property type="project" value="TreeGrafter"/>
</dbReference>
<organism evidence="6 7">
    <name type="scientific">Lottia gigantea</name>
    <name type="common">Giant owl limpet</name>
    <dbReference type="NCBI Taxonomy" id="225164"/>
    <lineage>
        <taxon>Eukaryota</taxon>
        <taxon>Metazoa</taxon>
        <taxon>Spiralia</taxon>
        <taxon>Lophotrochozoa</taxon>
        <taxon>Mollusca</taxon>
        <taxon>Gastropoda</taxon>
        <taxon>Patellogastropoda</taxon>
        <taxon>Lottioidea</taxon>
        <taxon>Lottiidae</taxon>
        <taxon>Lottia</taxon>
    </lineage>
</organism>
<keyword evidence="4" id="KW-1015">Disulfide bond</keyword>